<proteinExistence type="inferred from homology"/>
<evidence type="ECO:0000256" key="3">
    <source>
        <dbReference type="SAM" id="SignalP"/>
    </source>
</evidence>
<comment type="caution">
    <text evidence="4">The sequence shown here is derived from an EMBL/GenBank/DDBJ whole genome shotgun (WGS) entry which is preliminary data.</text>
</comment>
<evidence type="ECO:0000256" key="1">
    <source>
        <dbReference type="ARBA" id="ARBA00006096"/>
    </source>
</evidence>
<dbReference type="Gene3D" id="3.40.710.10">
    <property type="entry name" value="DD-peptidase/beta-lactamase superfamily"/>
    <property type="match status" value="2"/>
</dbReference>
<accession>A0ABT2ZR05</accession>
<feature type="signal peptide" evidence="3">
    <location>
        <begin position="1"/>
        <end position="23"/>
    </location>
</feature>
<evidence type="ECO:0000256" key="2">
    <source>
        <dbReference type="ARBA" id="ARBA00022801"/>
    </source>
</evidence>
<keyword evidence="3" id="KW-0732">Signal</keyword>
<dbReference type="EC" id="3.4.16.4" evidence="4"/>
<keyword evidence="2 4" id="KW-0378">Hydrolase</keyword>
<keyword evidence="4" id="KW-0645">Protease</keyword>
<dbReference type="InterPro" id="IPR000667">
    <property type="entry name" value="Peptidase_S13"/>
</dbReference>
<dbReference type="NCBIfam" id="TIGR00666">
    <property type="entry name" value="PBP4"/>
    <property type="match status" value="1"/>
</dbReference>
<dbReference type="Pfam" id="PF02113">
    <property type="entry name" value="Peptidase_S13"/>
    <property type="match status" value="1"/>
</dbReference>
<reference evidence="4 5" key="1">
    <citation type="submission" date="2022-10" db="EMBL/GenBank/DDBJ databases">
        <title>Defluviimonas sp. nov., isolated from ocean surface sediments.</title>
        <authorList>
            <person name="He W."/>
            <person name="Wang L."/>
            <person name="Zhang D.-F."/>
        </authorList>
    </citation>
    <scope>NUCLEOTIDE SEQUENCE [LARGE SCALE GENOMIC DNA]</scope>
    <source>
        <strain evidence="4 5">WL0050</strain>
    </source>
</reference>
<dbReference type="InterPro" id="IPR006311">
    <property type="entry name" value="TAT_signal"/>
</dbReference>
<dbReference type="PROSITE" id="PS51318">
    <property type="entry name" value="TAT"/>
    <property type="match status" value="1"/>
</dbReference>
<dbReference type="RefSeq" id="WP_263740800.1">
    <property type="nucleotide sequence ID" value="NZ_JAOWKZ010000003.1"/>
</dbReference>
<sequence>MTRLTRRFILTGMLGGLAGQALAEAPMVSPRPKARPLRVATVSAAPAEDLIRAAGLGGRVGFVVADARTGLVLEASDADLPLPPASTAKIITSLYALDHLGPGHRFGTRLIATGPVSGGKVQGDLVLAGGGDPVLSTDDLGDLAAELRKAGVTGITGRFLVWGGALPYLEAIDRSQPEWLGYNPAVSGLNLNFNRVNFVWKRAGSGYEVGMDARDTRFAPQVYSARVTIADRSLPVYTYENGGKVEEWTVAKGALGKGGSRWLPVRRPDLYAGDVFQTLARAQGAPLPAPEAVGSLPAGTVIAQHGSSELRSILRGMMKYSTNMTAEAVGMAASVRSGVTSHVASGRAMSDWAKARAGVTTPRFADHSGLAGASRISAADMVRILVKLGPGGQLGGLMKEIRYKDKAGKPLSHVQVLAKTGTLNFVSALAGYVSAGGSDLAFAIFTGDIARRDAVPDSQKERPEGGKAWARRSRQMQQQLIERWAAVYGS</sequence>
<dbReference type="GO" id="GO:0009002">
    <property type="term" value="F:serine-type D-Ala-D-Ala carboxypeptidase activity"/>
    <property type="evidence" value="ECO:0007669"/>
    <property type="project" value="UniProtKB-EC"/>
</dbReference>
<protein>
    <submittedName>
        <fullName evidence="4">D-alanyl-D-alanine carboxypeptidase/D-alanyl-D-alanine-endopeptidase</fullName>
        <ecNumber evidence="4">3.4.16.4</ecNumber>
    </submittedName>
</protein>
<feature type="chain" id="PRO_5045916921" evidence="3">
    <location>
        <begin position="24"/>
        <end position="490"/>
    </location>
</feature>
<organism evidence="4 5">
    <name type="scientific">Albidovulum litorale</name>
    <dbReference type="NCBI Taxonomy" id="2984134"/>
    <lineage>
        <taxon>Bacteria</taxon>
        <taxon>Pseudomonadati</taxon>
        <taxon>Pseudomonadota</taxon>
        <taxon>Alphaproteobacteria</taxon>
        <taxon>Rhodobacterales</taxon>
        <taxon>Paracoccaceae</taxon>
        <taxon>Albidovulum</taxon>
    </lineage>
</organism>
<keyword evidence="4" id="KW-0121">Carboxypeptidase</keyword>
<dbReference type="SUPFAM" id="SSF56601">
    <property type="entry name" value="beta-lactamase/transpeptidase-like"/>
    <property type="match status" value="1"/>
</dbReference>
<gene>
    <name evidence="4" type="primary">dacB</name>
    <name evidence="4" type="ORF">OEZ71_14950</name>
</gene>
<dbReference type="PRINTS" id="PR00922">
    <property type="entry name" value="DADACBPTASE3"/>
</dbReference>
<comment type="similarity">
    <text evidence="1">Belongs to the peptidase S13 family.</text>
</comment>
<dbReference type="PANTHER" id="PTHR30023">
    <property type="entry name" value="D-ALANYL-D-ALANINE CARBOXYPEPTIDASE"/>
    <property type="match status" value="1"/>
</dbReference>
<evidence type="ECO:0000313" key="4">
    <source>
        <dbReference type="EMBL" id="MCV2873598.1"/>
    </source>
</evidence>
<dbReference type="Gene3D" id="3.50.80.20">
    <property type="entry name" value="D-Ala-D-Ala carboxypeptidase C, peptidase S13"/>
    <property type="match status" value="1"/>
</dbReference>
<dbReference type="InterPro" id="IPR012338">
    <property type="entry name" value="Beta-lactam/transpept-like"/>
</dbReference>
<evidence type="ECO:0000313" key="5">
    <source>
        <dbReference type="Proteomes" id="UP001652564"/>
    </source>
</evidence>
<dbReference type="EMBL" id="JAOWKZ010000003">
    <property type="protein sequence ID" value="MCV2873598.1"/>
    <property type="molecule type" value="Genomic_DNA"/>
</dbReference>
<name>A0ABT2ZR05_9RHOB</name>
<dbReference type="PANTHER" id="PTHR30023:SF0">
    <property type="entry name" value="PENICILLIN-SENSITIVE CARBOXYPEPTIDASE A"/>
    <property type="match status" value="1"/>
</dbReference>
<keyword evidence="5" id="KW-1185">Reference proteome</keyword>
<dbReference type="Proteomes" id="UP001652564">
    <property type="component" value="Unassembled WGS sequence"/>
</dbReference>